<evidence type="ECO:0000256" key="1">
    <source>
        <dbReference type="ARBA" id="ARBA00008834"/>
    </source>
</evidence>
<comment type="similarity">
    <text evidence="1 4">Belongs to the glycosyl hydrolase 28 family.</text>
</comment>
<dbReference type="PANTHER" id="PTHR31339:SF9">
    <property type="entry name" value="PLASMIN AND FIBRONECTIN-BINDING PROTEIN A"/>
    <property type="match status" value="1"/>
</dbReference>
<dbReference type="InterPro" id="IPR000743">
    <property type="entry name" value="Glyco_hydro_28"/>
</dbReference>
<keyword evidence="3 4" id="KW-0326">Glycosidase</keyword>
<reference evidence="5 6" key="1">
    <citation type="submission" date="2019-10" db="EMBL/GenBank/DDBJ databases">
        <title>Bifidobacterium from non-human primates.</title>
        <authorList>
            <person name="Modesto M."/>
        </authorList>
    </citation>
    <scope>NUCLEOTIDE SEQUENCE [LARGE SCALE GENOMIC DNA]</scope>
    <source>
        <strain evidence="5 6">TREC</strain>
    </source>
</reference>
<dbReference type="PANTHER" id="PTHR31339">
    <property type="entry name" value="PECTIN LYASE-RELATED"/>
    <property type="match status" value="1"/>
</dbReference>
<sequence>MIVTNNGLHASVSDTKITLFWDQGYAETPQSIYRIRFDGSEAAKVDRTHVTFLDLTPDTSYDFAVCMSEEGEYGDFEPMLAGTFRTLPAKREIDVTAAPYHAVGDGRTMNTSALQQALDDCGPDERVVVPAGTFLTGALYMHSDSELKVLRGGVVQGSADPADYEPRVWTRFEGTECECYASLINVGALDHDGGYTTSNVTITGEGSILGGGAELMRRTIDLQRELMKDELAAMADYIATCENEDTIPARVRGRLINVANARNVEISGLTVGQSPSWNVQLIYSDTIATYGCSFTSAGVWNGDGWDPDSSTNCWLFDSRFDTGDDMVAIKSGKNPEGNAIARPTRHVRVFDCVSTHGHGIAIGSEMSGGVEDVKVWDVDISHARFGFQIKGTPKRGGYVRDVTVRDCDVAAINISAVPYNDDGEPGPDQPVFEKIAFERVHALGRFWGDEHDADPLHAVPAILIQGFDKPGHEVRDVTFRDVTLGGVEHGSGTVELSRAQGIRFENLKAL</sequence>
<protein>
    <submittedName>
        <fullName evidence="5">Glycoside hydrolase family 28 protein</fullName>
    </submittedName>
</protein>
<dbReference type="GO" id="GO:0004650">
    <property type="term" value="F:polygalacturonase activity"/>
    <property type="evidence" value="ECO:0007669"/>
    <property type="project" value="InterPro"/>
</dbReference>
<evidence type="ECO:0000256" key="4">
    <source>
        <dbReference type="RuleBase" id="RU361169"/>
    </source>
</evidence>
<comment type="caution">
    <text evidence="5">The sequence shown here is derived from an EMBL/GenBank/DDBJ whole genome shotgun (WGS) entry which is preliminary data.</text>
</comment>
<keyword evidence="2 4" id="KW-0378">Hydrolase</keyword>
<evidence type="ECO:0000313" key="6">
    <source>
        <dbReference type="Proteomes" id="UP000469763"/>
    </source>
</evidence>
<evidence type="ECO:0000256" key="3">
    <source>
        <dbReference type="ARBA" id="ARBA00023295"/>
    </source>
</evidence>
<dbReference type="RefSeq" id="WP_152350960.1">
    <property type="nucleotide sequence ID" value="NZ_WBSN01000018.1"/>
</dbReference>
<gene>
    <name evidence="5" type="ORF">GFD22_09445</name>
</gene>
<dbReference type="Proteomes" id="UP000469763">
    <property type="component" value="Unassembled WGS sequence"/>
</dbReference>
<dbReference type="SUPFAM" id="SSF49265">
    <property type="entry name" value="Fibronectin type III"/>
    <property type="match status" value="1"/>
</dbReference>
<evidence type="ECO:0000256" key="2">
    <source>
        <dbReference type="ARBA" id="ARBA00022801"/>
    </source>
</evidence>
<dbReference type="InterPro" id="IPR012334">
    <property type="entry name" value="Pectin_lyas_fold"/>
</dbReference>
<proteinExistence type="inferred from homology"/>
<name>A0A7K3TJ88_9BIFI</name>
<dbReference type="InterPro" id="IPR051801">
    <property type="entry name" value="GH28_Enzymes"/>
</dbReference>
<evidence type="ECO:0000313" key="5">
    <source>
        <dbReference type="EMBL" id="NEG79188.1"/>
    </source>
</evidence>
<dbReference type="Gene3D" id="2.60.40.10">
    <property type="entry name" value="Immunoglobulins"/>
    <property type="match status" value="1"/>
</dbReference>
<accession>A0A7K3TJ88</accession>
<dbReference type="AlphaFoldDB" id="A0A7K3TJ88"/>
<dbReference type="InterPro" id="IPR036116">
    <property type="entry name" value="FN3_sf"/>
</dbReference>
<dbReference type="InterPro" id="IPR011050">
    <property type="entry name" value="Pectin_lyase_fold/virulence"/>
</dbReference>
<dbReference type="GO" id="GO:0005975">
    <property type="term" value="P:carbohydrate metabolic process"/>
    <property type="evidence" value="ECO:0007669"/>
    <property type="project" value="InterPro"/>
</dbReference>
<dbReference type="InterPro" id="IPR013783">
    <property type="entry name" value="Ig-like_fold"/>
</dbReference>
<dbReference type="SUPFAM" id="SSF51126">
    <property type="entry name" value="Pectin lyase-like"/>
    <property type="match status" value="1"/>
</dbReference>
<dbReference type="Gene3D" id="2.160.20.10">
    <property type="entry name" value="Single-stranded right-handed beta-helix, Pectin lyase-like"/>
    <property type="match status" value="1"/>
</dbReference>
<keyword evidence="6" id="KW-1185">Reference proteome</keyword>
<dbReference type="EMBL" id="WHZY01000018">
    <property type="protein sequence ID" value="NEG79188.1"/>
    <property type="molecule type" value="Genomic_DNA"/>
</dbReference>
<dbReference type="OrthoDB" id="3196343at2"/>
<dbReference type="Pfam" id="PF00295">
    <property type="entry name" value="Glyco_hydro_28"/>
    <property type="match status" value="1"/>
</dbReference>
<organism evidence="5 6">
    <name type="scientific">Bifidobacterium avesanii</name>
    <dbReference type="NCBI Taxonomy" id="1798157"/>
    <lineage>
        <taxon>Bacteria</taxon>
        <taxon>Bacillati</taxon>
        <taxon>Actinomycetota</taxon>
        <taxon>Actinomycetes</taxon>
        <taxon>Bifidobacteriales</taxon>
        <taxon>Bifidobacteriaceae</taxon>
        <taxon>Bifidobacterium</taxon>
    </lineage>
</organism>